<feature type="transmembrane region" description="Helical" evidence="5">
    <location>
        <begin position="20"/>
        <end position="39"/>
    </location>
</feature>
<accession>A0ABR4JPM8</accession>
<feature type="transmembrane region" description="Helical" evidence="5">
    <location>
        <begin position="155"/>
        <end position="179"/>
    </location>
</feature>
<organism evidence="6 7">
    <name type="scientific">Aspergillus pseudodeflectus</name>
    <dbReference type="NCBI Taxonomy" id="176178"/>
    <lineage>
        <taxon>Eukaryota</taxon>
        <taxon>Fungi</taxon>
        <taxon>Dikarya</taxon>
        <taxon>Ascomycota</taxon>
        <taxon>Pezizomycotina</taxon>
        <taxon>Eurotiomycetes</taxon>
        <taxon>Eurotiomycetidae</taxon>
        <taxon>Eurotiales</taxon>
        <taxon>Aspergillaceae</taxon>
        <taxon>Aspergillus</taxon>
        <taxon>Aspergillus subgen. Nidulantes</taxon>
    </lineage>
</organism>
<dbReference type="PANTHER" id="PTHR31465">
    <property type="entry name" value="PROTEIN RTA1-RELATED"/>
    <property type="match status" value="1"/>
</dbReference>
<reference evidence="6 7" key="1">
    <citation type="submission" date="2024-07" db="EMBL/GenBank/DDBJ databases">
        <title>Section-level genome sequencing and comparative genomics of Aspergillus sections Usti and Cavernicolus.</title>
        <authorList>
            <consortium name="Lawrence Berkeley National Laboratory"/>
            <person name="Nybo J.L."/>
            <person name="Vesth T.C."/>
            <person name="Theobald S."/>
            <person name="Frisvad J.C."/>
            <person name="Larsen T.O."/>
            <person name="Kjaerboelling I."/>
            <person name="Rothschild-Mancinelli K."/>
            <person name="Lyhne E.K."/>
            <person name="Kogle M.E."/>
            <person name="Barry K."/>
            <person name="Clum A."/>
            <person name="Na H."/>
            <person name="Ledsgaard L."/>
            <person name="Lin J."/>
            <person name="Lipzen A."/>
            <person name="Kuo A."/>
            <person name="Riley R."/>
            <person name="Mondo S."/>
            <person name="LaButti K."/>
            <person name="Haridas S."/>
            <person name="Pangalinan J."/>
            <person name="Salamov A.A."/>
            <person name="Simmons B.A."/>
            <person name="Magnuson J.K."/>
            <person name="Chen J."/>
            <person name="Drula E."/>
            <person name="Henrissat B."/>
            <person name="Wiebenga A."/>
            <person name="Lubbers R.J."/>
            <person name="Gomes A.C."/>
            <person name="Macurrencykelacurrency M.R."/>
            <person name="Stajich J."/>
            <person name="Grigoriev I.V."/>
            <person name="Mortensen U.H."/>
            <person name="De vries R.P."/>
            <person name="Baker S.E."/>
            <person name="Andersen M.R."/>
        </authorList>
    </citation>
    <scope>NUCLEOTIDE SEQUENCE [LARGE SCALE GENOMIC DNA]</scope>
    <source>
        <strain evidence="6 7">CBS 756.74</strain>
    </source>
</reference>
<evidence type="ECO:0000313" key="7">
    <source>
        <dbReference type="Proteomes" id="UP001610444"/>
    </source>
</evidence>
<keyword evidence="2 5" id="KW-0812">Transmembrane</keyword>
<keyword evidence="4 5" id="KW-0472">Membrane</keyword>
<evidence type="ECO:0000256" key="2">
    <source>
        <dbReference type="ARBA" id="ARBA00022692"/>
    </source>
</evidence>
<dbReference type="PANTHER" id="PTHR31465:SF1">
    <property type="entry name" value="PROTEIN RTA1-RELATED"/>
    <property type="match status" value="1"/>
</dbReference>
<name>A0ABR4JPM8_9EURO</name>
<dbReference type="EMBL" id="JBFXLR010000054">
    <property type="protein sequence ID" value="KAL2841998.1"/>
    <property type="molecule type" value="Genomic_DNA"/>
</dbReference>
<proteinExistence type="predicted"/>
<dbReference type="InterPro" id="IPR007568">
    <property type="entry name" value="RTA1"/>
</dbReference>
<gene>
    <name evidence="6" type="ORF">BJX68DRAFT_278519</name>
</gene>
<dbReference type="Proteomes" id="UP001610444">
    <property type="component" value="Unassembled WGS sequence"/>
</dbReference>
<comment type="subcellular location">
    <subcellularLocation>
        <location evidence="1">Membrane</location>
        <topology evidence="1">Multi-pass membrane protein</topology>
    </subcellularLocation>
</comment>
<dbReference type="RefSeq" id="XP_070894866.1">
    <property type="nucleotide sequence ID" value="XM_071048558.1"/>
</dbReference>
<dbReference type="GeneID" id="98163722"/>
<comment type="caution">
    <text evidence="6">The sequence shown here is derived from an EMBL/GenBank/DDBJ whole genome shotgun (WGS) entry which is preliminary data.</text>
</comment>
<evidence type="ECO:0000256" key="4">
    <source>
        <dbReference type="ARBA" id="ARBA00023136"/>
    </source>
</evidence>
<evidence type="ECO:0000256" key="3">
    <source>
        <dbReference type="ARBA" id="ARBA00022989"/>
    </source>
</evidence>
<feature type="transmembrane region" description="Helical" evidence="5">
    <location>
        <begin position="46"/>
        <end position="66"/>
    </location>
</feature>
<feature type="transmembrane region" description="Helical" evidence="5">
    <location>
        <begin position="235"/>
        <end position="255"/>
    </location>
</feature>
<protein>
    <submittedName>
        <fullName evidence="6">RTA1 domain protein</fullName>
    </submittedName>
</protein>
<keyword evidence="3 5" id="KW-1133">Transmembrane helix</keyword>
<feature type="transmembrane region" description="Helical" evidence="5">
    <location>
        <begin position="200"/>
        <end position="220"/>
    </location>
</feature>
<evidence type="ECO:0000256" key="1">
    <source>
        <dbReference type="ARBA" id="ARBA00004141"/>
    </source>
</evidence>
<evidence type="ECO:0000313" key="6">
    <source>
        <dbReference type="EMBL" id="KAL2841998.1"/>
    </source>
</evidence>
<sequence length="293" mass="32987">MSDSNSTWTYYHYDPSLPAALIFTTLFGLCSLVHTYQMLRMRTWCFIPFVLGGYFECVGYIGRALGHYETPDWTLGPYVIQSLLILVAPALFAASIYMVLGRLILVTGHPEYSIVKPRWLTRFFVSGDVISFLVQAAGAGIMVTGANGMKTGEDIVIAGLFIQIAFFGLFIITATVFLLRMQRSRSAARLTVPGLPWRKHLLVMYVACVLIMARSVFRVVEYIQGNDGFLLRHEVFLYVFDGVLMFMQMVLLSVWHPSEILSARKETNVERYLIIPGRNAGTKRINPGTQTLS</sequence>
<feature type="transmembrane region" description="Helical" evidence="5">
    <location>
        <begin position="78"/>
        <end position="100"/>
    </location>
</feature>
<keyword evidence="7" id="KW-1185">Reference proteome</keyword>
<feature type="transmembrane region" description="Helical" evidence="5">
    <location>
        <begin position="120"/>
        <end position="143"/>
    </location>
</feature>
<evidence type="ECO:0000256" key="5">
    <source>
        <dbReference type="SAM" id="Phobius"/>
    </source>
</evidence>
<dbReference type="Pfam" id="PF04479">
    <property type="entry name" value="RTA1"/>
    <property type="match status" value="1"/>
</dbReference>